<evidence type="ECO:0000313" key="2">
    <source>
        <dbReference type="EMBL" id="MEC1177293.1"/>
    </source>
</evidence>
<dbReference type="NCBIfam" id="TIGR01637">
    <property type="entry name" value="phage_arpU"/>
    <property type="match status" value="1"/>
</dbReference>
<feature type="region of interest" description="Disordered" evidence="1">
    <location>
        <begin position="1"/>
        <end position="45"/>
    </location>
</feature>
<proteinExistence type="predicted"/>
<dbReference type="AlphaFoldDB" id="A0AAW9NSW2"/>
<reference evidence="2 3" key="1">
    <citation type="submission" date="2023-03" db="EMBL/GenBank/DDBJ databases">
        <title>Bacillus Genome Sequencing.</title>
        <authorList>
            <person name="Dunlap C."/>
        </authorList>
    </citation>
    <scope>NUCLEOTIDE SEQUENCE [LARGE SCALE GENOMIC DNA]</scope>
    <source>
        <strain evidence="2 3">B-59205</strain>
    </source>
</reference>
<dbReference type="InterPro" id="IPR006524">
    <property type="entry name" value="ArpU-like"/>
</dbReference>
<sequence>MMERKVHQLSLFREQKEASSDRQKRGNMPPKKLPNSPAIRKSETTEEERERIVEWVLERCIAKYFKMSLRANSKSLPNLTSRISDIPSGRSNDFFSKTEAAAIERVSAGEWLRIFQENLDGLPVTHKEIIEEKYLQREADGRYKSDLAVYQELNLGRTTYYRMKKEALYWLGVRLAEEKIFENVEEAQESD</sequence>
<gene>
    <name evidence="2" type="ORF">P9B03_02255</name>
</gene>
<dbReference type="RefSeq" id="WP_326121587.1">
    <property type="nucleotide sequence ID" value="NZ_JARSFG010000003.1"/>
</dbReference>
<protein>
    <submittedName>
        <fullName evidence="2">ArpU family phage packaging/lysis transcriptional regulator</fullName>
    </submittedName>
</protein>
<evidence type="ECO:0000256" key="1">
    <source>
        <dbReference type="SAM" id="MobiDB-lite"/>
    </source>
</evidence>
<keyword evidence="3" id="KW-1185">Reference proteome</keyword>
<accession>A0AAW9NSW2</accession>
<dbReference type="Proteomes" id="UP001344888">
    <property type="component" value="Unassembled WGS sequence"/>
</dbReference>
<comment type="caution">
    <text evidence="2">The sequence shown here is derived from an EMBL/GenBank/DDBJ whole genome shotgun (WGS) entry which is preliminary data.</text>
</comment>
<dbReference type="EMBL" id="JARSFG010000003">
    <property type="protein sequence ID" value="MEC1177293.1"/>
    <property type="molecule type" value="Genomic_DNA"/>
</dbReference>
<feature type="compositionally biased region" description="Basic and acidic residues" evidence="1">
    <location>
        <begin position="13"/>
        <end position="24"/>
    </location>
</feature>
<organism evidence="2 3">
    <name type="scientific">Metasolibacillus meyeri</name>
    <dbReference type="NCBI Taxonomy" id="1071052"/>
    <lineage>
        <taxon>Bacteria</taxon>
        <taxon>Bacillati</taxon>
        <taxon>Bacillota</taxon>
        <taxon>Bacilli</taxon>
        <taxon>Bacillales</taxon>
        <taxon>Caryophanaceae</taxon>
        <taxon>Metasolibacillus</taxon>
    </lineage>
</organism>
<name>A0AAW9NSW2_9BACL</name>
<evidence type="ECO:0000313" key="3">
    <source>
        <dbReference type="Proteomes" id="UP001344888"/>
    </source>
</evidence>